<feature type="site" description="Important for beta-aspartyl-AMP intermediate formation" evidence="11">
    <location>
        <position position="364"/>
    </location>
</feature>
<dbReference type="Pfam" id="PF00733">
    <property type="entry name" value="Asn_synthase"/>
    <property type="match status" value="1"/>
</dbReference>
<protein>
    <recommendedName>
        <fullName evidence="3">asparagine synthase (glutamine-hydrolyzing)</fullName>
        <ecNumber evidence="3">6.3.5.4</ecNumber>
    </recommendedName>
</protein>
<comment type="similarity">
    <text evidence="2">Belongs to the asparagine synthetase family.</text>
</comment>
<dbReference type="AlphaFoldDB" id="A0A6J4S8I5"/>
<dbReference type="GO" id="GO:0004066">
    <property type="term" value="F:asparagine synthase (glutamine-hydrolyzing) activity"/>
    <property type="evidence" value="ECO:0007669"/>
    <property type="project" value="UniProtKB-EC"/>
</dbReference>
<dbReference type="InterPro" id="IPR051786">
    <property type="entry name" value="ASN_synthetase/amidase"/>
</dbReference>
<keyword evidence="13" id="KW-0436">Ligase</keyword>
<reference evidence="13" key="1">
    <citation type="submission" date="2020-02" db="EMBL/GenBank/DDBJ databases">
        <authorList>
            <person name="Meier V. D."/>
        </authorList>
    </citation>
    <scope>NUCLEOTIDE SEQUENCE</scope>
    <source>
        <strain evidence="13">AVDCRST_MAG65</strain>
    </source>
</reference>
<comment type="catalytic activity">
    <reaction evidence="8">
        <text>L-aspartate + L-glutamine + ATP + H2O = L-asparagine + L-glutamate + AMP + diphosphate + H(+)</text>
        <dbReference type="Rhea" id="RHEA:12228"/>
        <dbReference type="ChEBI" id="CHEBI:15377"/>
        <dbReference type="ChEBI" id="CHEBI:15378"/>
        <dbReference type="ChEBI" id="CHEBI:29985"/>
        <dbReference type="ChEBI" id="CHEBI:29991"/>
        <dbReference type="ChEBI" id="CHEBI:30616"/>
        <dbReference type="ChEBI" id="CHEBI:33019"/>
        <dbReference type="ChEBI" id="CHEBI:58048"/>
        <dbReference type="ChEBI" id="CHEBI:58359"/>
        <dbReference type="ChEBI" id="CHEBI:456215"/>
        <dbReference type="EC" id="6.3.5.4"/>
    </reaction>
</comment>
<evidence type="ECO:0000256" key="10">
    <source>
        <dbReference type="PIRSR" id="PIRSR001589-2"/>
    </source>
</evidence>
<dbReference type="CDD" id="cd01991">
    <property type="entry name" value="Asn_synthase_B_C"/>
    <property type="match status" value="1"/>
</dbReference>
<dbReference type="GO" id="GO:0006529">
    <property type="term" value="P:asparagine biosynthetic process"/>
    <property type="evidence" value="ECO:0007669"/>
    <property type="project" value="UniProtKB-KW"/>
</dbReference>
<gene>
    <name evidence="13" type="ORF">AVDCRST_MAG65-1845</name>
</gene>
<dbReference type="CDD" id="cd00712">
    <property type="entry name" value="AsnB"/>
    <property type="match status" value="1"/>
</dbReference>
<evidence type="ECO:0000313" key="13">
    <source>
        <dbReference type="EMBL" id="CAA9487939.1"/>
    </source>
</evidence>
<evidence type="ECO:0000256" key="3">
    <source>
        <dbReference type="ARBA" id="ARBA00012737"/>
    </source>
</evidence>
<dbReference type="PROSITE" id="PS51278">
    <property type="entry name" value="GATASE_TYPE_2"/>
    <property type="match status" value="1"/>
</dbReference>
<dbReference type="EMBL" id="CADCVL010000339">
    <property type="protein sequence ID" value="CAA9487939.1"/>
    <property type="molecule type" value="Genomic_DNA"/>
</dbReference>
<dbReference type="InterPro" id="IPR017932">
    <property type="entry name" value="GATase_2_dom"/>
</dbReference>
<dbReference type="PANTHER" id="PTHR43284">
    <property type="entry name" value="ASPARAGINE SYNTHETASE (GLUTAMINE-HYDROLYZING)"/>
    <property type="match status" value="1"/>
</dbReference>
<accession>A0A6J4S8I5</accession>
<dbReference type="Gene3D" id="3.60.20.10">
    <property type="entry name" value="Glutamine Phosphoribosylpyrophosphate, subunit 1, domain 1"/>
    <property type="match status" value="1"/>
</dbReference>
<evidence type="ECO:0000256" key="4">
    <source>
        <dbReference type="ARBA" id="ARBA00022741"/>
    </source>
</evidence>
<evidence type="ECO:0000256" key="9">
    <source>
        <dbReference type="PIRSR" id="PIRSR001589-1"/>
    </source>
</evidence>
<keyword evidence="9" id="KW-0028">Amino-acid biosynthesis</keyword>
<proteinExistence type="inferred from homology"/>
<feature type="binding site" evidence="10">
    <location>
        <position position="290"/>
    </location>
    <ligand>
        <name>ATP</name>
        <dbReference type="ChEBI" id="CHEBI:30616"/>
    </ligand>
</feature>
<evidence type="ECO:0000256" key="11">
    <source>
        <dbReference type="PIRSR" id="PIRSR001589-3"/>
    </source>
</evidence>
<comment type="pathway">
    <text evidence="1">Amino-acid biosynthesis; L-asparagine biosynthesis; L-asparagine from L-aspartate (L-Gln route): step 1/1.</text>
</comment>
<feature type="binding site" evidence="10">
    <location>
        <position position="263"/>
    </location>
    <ligand>
        <name>ATP</name>
        <dbReference type="ChEBI" id="CHEBI:30616"/>
    </ligand>
</feature>
<dbReference type="SUPFAM" id="SSF56235">
    <property type="entry name" value="N-terminal nucleophile aminohydrolases (Ntn hydrolases)"/>
    <property type="match status" value="1"/>
</dbReference>
<evidence type="ECO:0000256" key="1">
    <source>
        <dbReference type="ARBA" id="ARBA00005187"/>
    </source>
</evidence>
<dbReference type="InterPro" id="IPR029055">
    <property type="entry name" value="Ntn_hydrolases_N"/>
</dbReference>
<dbReference type="NCBIfam" id="TIGR01536">
    <property type="entry name" value="asn_synth_AEB"/>
    <property type="match status" value="1"/>
</dbReference>
<keyword evidence="5 10" id="KW-0067">ATP-binding</keyword>
<feature type="binding site" evidence="10">
    <location>
        <begin position="362"/>
        <end position="363"/>
    </location>
    <ligand>
        <name>ATP</name>
        <dbReference type="ChEBI" id="CHEBI:30616"/>
    </ligand>
</feature>
<dbReference type="SUPFAM" id="SSF52402">
    <property type="entry name" value="Adenine nucleotide alpha hydrolases-like"/>
    <property type="match status" value="1"/>
</dbReference>
<name>A0A6J4S8I5_9ACTN</name>
<feature type="domain" description="Glutamine amidotransferase type-2" evidence="12">
    <location>
        <begin position="2"/>
        <end position="212"/>
    </location>
</feature>
<evidence type="ECO:0000256" key="7">
    <source>
        <dbReference type="ARBA" id="ARBA00022962"/>
    </source>
</evidence>
<keyword evidence="7 9" id="KW-0315">Glutamine amidotransferase</keyword>
<organism evidence="13">
    <name type="scientific">uncultured Solirubrobacteraceae bacterium</name>
    <dbReference type="NCBI Taxonomy" id="1162706"/>
    <lineage>
        <taxon>Bacteria</taxon>
        <taxon>Bacillati</taxon>
        <taxon>Actinomycetota</taxon>
        <taxon>Thermoleophilia</taxon>
        <taxon>Solirubrobacterales</taxon>
        <taxon>Solirubrobacteraceae</taxon>
        <taxon>environmental samples</taxon>
    </lineage>
</organism>
<dbReference type="InterPro" id="IPR014729">
    <property type="entry name" value="Rossmann-like_a/b/a_fold"/>
</dbReference>
<evidence type="ECO:0000256" key="5">
    <source>
        <dbReference type="ARBA" id="ARBA00022840"/>
    </source>
</evidence>
<keyword evidence="4 10" id="KW-0547">Nucleotide-binding</keyword>
<dbReference type="GO" id="GO:0005829">
    <property type="term" value="C:cytosol"/>
    <property type="evidence" value="ECO:0007669"/>
    <property type="project" value="TreeGrafter"/>
</dbReference>
<dbReference type="InterPro" id="IPR033738">
    <property type="entry name" value="AsnB_N"/>
</dbReference>
<dbReference type="PANTHER" id="PTHR43284:SF1">
    <property type="entry name" value="ASPARAGINE SYNTHETASE"/>
    <property type="match status" value="1"/>
</dbReference>
<evidence type="ECO:0000259" key="12">
    <source>
        <dbReference type="PROSITE" id="PS51278"/>
    </source>
</evidence>
<dbReference type="Pfam" id="PF13537">
    <property type="entry name" value="GATase_7"/>
    <property type="match status" value="1"/>
</dbReference>
<sequence>MCGICGLAGRDGIGVDPARLRAMNEELRHRGPDDDGELIDGPIGLAMRRLSIIDLDHGAQPISNEDKTIHIVLNGEIYNHEQLRAELRGRGHSFATGSDVEVVIHAYEDEGLECLKRLRGMFALALWDARAERLVLARDAFGIKPLYWSERPEGLAFASELKALMRDPDFPRALDPRALEAYLAFNSIPAPLTIFTAARKLRPGHLLIWEQGRAEIRCWARPRPVPAGHERREPADELAEELRERLRDSVRAHLVSDVPVGVLLSGGVDSSALTALAAEESPERLSTFSIGFEEKSFDELDRARLVARRYGTDHHEEVLRPDAVDLLPRLAHAFDEPMADSSSLATWLVCELASRHVKVVLSGEGADELFGGYFTYVAHRLATVVGRPAALAEPLARRLPSSSKRVSLDYKLKRFTAAAALPPLERHHAFKEIFGADMRHALLDGSHPAGDPVDFLRARHAETAGVEALARLQDVDVGIYLPDDLLVKTDRTSMAHSLEARVPFLDPEVYALAAALPRHLRVRAGAKKRLLRKAIEPLVPRSIVHGPKRGFSIPAAAWLRNELKPMSRDLLAPDVIRRQGIFSPEAVTDVLERHQSGREDLSRQLWGLLTFAVWHEQHLG</sequence>
<evidence type="ECO:0000256" key="8">
    <source>
        <dbReference type="ARBA" id="ARBA00048741"/>
    </source>
</evidence>
<dbReference type="Gene3D" id="3.40.50.620">
    <property type="entry name" value="HUPs"/>
    <property type="match status" value="1"/>
</dbReference>
<dbReference type="GO" id="GO:0005524">
    <property type="term" value="F:ATP binding"/>
    <property type="evidence" value="ECO:0007669"/>
    <property type="project" value="UniProtKB-KW"/>
</dbReference>
<dbReference type="EC" id="6.3.5.4" evidence="3"/>
<feature type="binding site" evidence="10">
    <location>
        <position position="99"/>
    </location>
    <ligand>
        <name>L-glutamine</name>
        <dbReference type="ChEBI" id="CHEBI:58359"/>
    </ligand>
</feature>
<dbReference type="InterPro" id="IPR001962">
    <property type="entry name" value="Asn_synthase"/>
</dbReference>
<dbReference type="PIRSF" id="PIRSF001589">
    <property type="entry name" value="Asn_synthetase_glu-h"/>
    <property type="match status" value="1"/>
</dbReference>
<evidence type="ECO:0000256" key="2">
    <source>
        <dbReference type="ARBA" id="ARBA00005752"/>
    </source>
</evidence>
<evidence type="ECO:0000256" key="6">
    <source>
        <dbReference type="ARBA" id="ARBA00022888"/>
    </source>
</evidence>
<keyword evidence="6 9" id="KW-0061">Asparagine biosynthesis</keyword>
<feature type="active site" description="For GATase activity" evidence="9">
    <location>
        <position position="2"/>
    </location>
</feature>
<dbReference type="InterPro" id="IPR006426">
    <property type="entry name" value="Asn_synth_AEB"/>
</dbReference>